<dbReference type="GO" id="GO:0000049">
    <property type="term" value="F:tRNA binding"/>
    <property type="evidence" value="ECO:0007669"/>
    <property type="project" value="UniProtKB-KW"/>
</dbReference>
<keyword evidence="7" id="KW-1015">Disulfide bond</keyword>
<dbReference type="PANTHER" id="PTHR11933">
    <property type="entry name" value="TRNA 5-METHYLAMINOMETHYL-2-THIOURIDYLATE -METHYLTRANSFERASE"/>
    <property type="match status" value="1"/>
</dbReference>
<evidence type="ECO:0000313" key="12">
    <source>
        <dbReference type="EMBL" id="AXN02581.1"/>
    </source>
</evidence>
<feature type="site" description="Interaction with tRNA" evidence="9">
    <location>
        <position position="134"/>
    </location>
</feature>
<keyword evidence="2 9" id="KW-0808">Transferase</keyword>
<comment type="similarity">
    <text evidence="9">Belongs to the MnmA/TRMU family.</text>
</comment>
<comment type="caution">
    <text evidence="9">Lacks conserved residue(s) required for the propagation of feature annotation.</text>
</comment>
<dbReference type="EMBL" id="CP028359">
    <property type="protein sequence ID" value="AXN02581.1"/>
    <property type="molecule type" value="Genomic_DNA"/>
</dbReference>
<dbReference type="Gene3D" id="3.40.50.620">
    <property type="entry name" value="HUPs"/>
    <property type="match status" value="1"/>
</dbReference>
<feature type="active site" description="Nucleophile" evidence="9">
    <location>
        <position position="109"/>
    </location>
</feature>
<gene>
    <name evidence="9" type="primary">mnmA</name>
    <name evidence="12" type="ORF">C9I73_029</name>
</gene>
<keyword evidence="9" id="KW-0963">Cytoplasm</keyword>
<feature type="domain" description="tRNA-specific 2-thiouridylase MnmA-like central" evidence="11">
    <location>
        <begin position="269"/>
        <end position="316"/>
    </location>
</feature>
<dbReference type="Gene3D" id="2.30.30.280">
    <property type="entry name" value="Adenine nucleotide alpha hydrolases-like domains"/>
    <property type="match status" value="1"/>
</dbReference>
<keyword evidence="1 9" id="KW-0820">tRNA-binding</keyword>
<dbReference type="HAMAP" id="MF_00144">
    <property type="entry name" value="tRNA_thiouridyl_MnmA"/>
    <property type="match status" value="1"/>
</dbReference>
<comment type="function">
    <text evidence="9">Catalyzes the 2-thiolation of uridine at the wobble position (U34) of tRNA, leading to the formation of s(2)U34.</text>
</comment>
<feature type="binding site" evidence="9">
    <location>
        <position position="133"/>
    </location>
    <ligand>
        <name>ATP</name>
        <dbReference type="ChEBI" id="CHEBI:30616"/>
    </ligand>
</feature>
<feature type="region of interest" description="Interaction with target base in tRNA" evidence="9">
    <location>
        <begin position="104"/>
        <end position="106"/>
    </location>
</feature>
<dbReference type="Pfam" id="PF20258">
    <property type="entry name" value="tRNA_Me_trans_C"/>
    <property type="match status" value="1"/>
</dbReference>
<evidence type="ECO:0000256" key="7">
    <source>
        <dbReference type="ARBA" id="ARBA00023157"/>
    </source>
</evidence>
<comment type="catalytic activity">
    <reaction evidence="8 9">
        <text>S-sulfanyl-L-cysteinyl-[protein] + uridine(34) in tRNA + AH2 + ATP = 2-thiouridine(34) in tRNA + L-cysteinyl-[protein] + A + AMP + diphosphate + H(+)</text>
        <dbReference type="Rhea" id="RHEA:47032"/>
        <dbReference type="Rhea" id="RHEA-COMP:10131"/>
        <dbReference type="Rhea" id="RHEA-COMP:11726"/>
        <dbReference type="Rhea" id="RHEA-COMP:11727"/>
        <dbReference type="Rhea" id="RHEA-COMP:11728"/>
        <dbReference type="ChEBI" id="CHEBI:13193"/>
        <dbReference type="ChEBI" id="CHEBI:15378"/>
        <dbReference type="ChEBI" id="CHEBI:17499"/>
        <dbReference type="ChEBI" id="CHEBI:29950"/>
        <dbReference type="ChEBI" id="CHEBI:30616"/>
        <dbReference type="ChEBI" id="CHEBI:33019"/>
        <dbReference type="ChEBI" id="CHEBI:61963"/>
        <dbReference type="ChEBI" id="CHEBI:65315"/>
        <dbReference type="ChEBI" id="CHEBI:87170"/>
        <dbReference type="ChEBI" id="CHEBI:456215"/>
        <dbReference type="EC" id="2.8.1.13"/>
    </reaction>
</comment>
<dbReference type="GO" id="GO:0005737">
    <property type="term" value="C:cytoplasm"/>
    <property type="evidence" value="ECO:0007669"/>
    <property type="project" value="UniProtKB-SubCell"/>
</dbReference>
<reference evidence="12 13" key="1">
    <citation type="submission" date="2018-03" db="EMBL/GenBank/DDBJ databases">
        <title>A parallel universe: an anciently diverged bacterial symbiosis in a Hawaiian planthopper (Hemiptera: Cixiidae) reveals rearranged nutritional responsibilities.</title>
        <authorList>
            <person name="Bennett G."/>
            <person name="Mao M."/>
        </authorList>
    </citation>
    <scope>NUCLEOTIDE SEQUENCE [LARGE SCALE GENOMIC DNA]</scope>
    <source>
        <strain evidence="12 13">OLIH</strain>
    </source>
</reference>
<dbReference type="AlphaFoldDB" id="A0A346E0S6"/>
<dbReference type="PANTHER" id="PTHR11933:SF5">
    <property type="entry name" value="MITOCHONDRIAL TRNA-SPECIFIC 2-THIOURIDYLASE 1"/>
    <property type="match status" value="1"/>
</dbReference>
<sequence>MITNTFFLPYKAFSMKRVIVGLSGGVDSSVAALILKTKGYEVIGIYLKNTFLDKNCDWEEESITALMVSQKLGIPFYIIDITNYYKQIIYDHTINNYLKGKTPNPDILCNKKIKFNLFLKKSAILKADYIATGHYVRKKKISGRFNHAYKLLTALDHKKDQSYFLCCLNQYQIKKSLFPLGNIKKKQVRTIAKSAKLVNAKRKDSQGICFLGKKNFSSILKKTITKKIGTIILINPECNIYKNKIDKLSLKNKINILAELAEKIKYKPKYGNKIGFHEGVAFFTKGQRKGIQLGGFNHPLFVLDKDLKHNILYVGKGKKHPGLFKSVFFIKNKHITWLNKNYKKIIKEKKPFKIKAKIRSQQKLQRATLYCINNGIYICFKLPQRAMTEGQYIVLYFKNELIGSCLYD</sequence>
<feature type="binding site" evidence="9">
    <location>
        <position position="47"/>
    </location>
    <ligand>
        <name>ATP</name>
        <dbReference type="ChEBI" id="CHEBI:30616"/>
    </ligand>
</feature>
<evidence type="ECO:0000256" key="2">
    <source>
        <dbReference type="ARBA" id="ARBA00022679"/>
    </source>
</evidence>
<dbReference type="Pfam" id="PF03054">
    <property type="entry name" value="tRNA_Me_trans"/>
    <property type="match status" value="1"/>
</dbReference>
<proteinExistence type="inferred from homology"/>
<evidence type="ECO:0000259" key="11">
    <source>
        <dbReference type="Pfam" id="PF20259"/>
    </source>
</evidence>
<dbReference type="InterPro" id="IPR023382">
    <property type="entry name" value="MnmA-like_central_sf"/>
</dbReference>
<evidence type="ECO:0000313" key="13">
    <source>
        <dbReference type="Proteomes" id="UP000257017"/>
    </source>
</evidence>
<dbReference type="NCBIfam" id="TIGR00420">
    <property type="entry name" value="trmU"/>
    <property type="match status" value="1"/>
</dbReference>
<dbReference type="GO" id="GO:0103016">
    <property type="term" value="F:tRNA-uridine 2-sulfurtransferase activity"/>
    <property type="evidence" value="ECO:0007669"/>
    <property type="project" value="UniProtKB-EC"/>
</dbReference>
<accession>A0A346E0S6</accession>
<evidence type="ECO:0000256" key="9">
    <source>
        <dbReference type="HAMAP-Rule" id="MF_00144"/>
    </source>
</evidence>
<keyword evidence="6 9" id="KW-0694">RNA-binding</keyword>
<feature type="domain" description="tRNA-specific 2-thiouridylase MnmA-like C-terminal" evidence="10">
    <location>
        <begin position="332"/>
        <end position="404"/>
    </location>
</feature>
<dbReference type="Proteomes" id="UP000257017">
    <property type="component" value="Chromosome"/>
</dbReference>
<comment type="subcellular location">
    <subcellularLocation>
        <location evidence="9">Cytoplasm</location>
    </subcellularLocation>
</comment>
<dbReference type="EC" id="2.8.1.13" evidence="9"/>
<feature type="binding site" evidence="9">
    <location>
        <begin position="21"/>
        <end position="28"/>
    </location>
    <ligand>
        <name>ATP</name>
        <dbReference type="ChEBI" id="CHEBI:30616"/>
    </ligand>
</feature>
<dbReference type="CDD" id="cd01998">
    <property type="entry name" value="MnmA_TRMU-like"/>
    <property type="match status" value="1"/>
</dbReference>
<evidence type="ECO:0000256" key="4">
    <source>
        <dbReference type="ARBA" id="ARBA00022741"/>
    </source>
</evidence>
<keyword evidence="3 9" id="KW-0819">tRNA processing</keyword>
<feature type="site" description="Interaction with tRNA" evidence="9">
    <location>
        <position position="391"/>
    </location>
</feature>
<keyword evidence="5 9" id="KW-0067">ATP-binding</keyword>
<evidence type="ECO:0000256" key="3">
    <source>
        <dbReference type="ARBA" id="ARBA00022694"/>
    </source>
</evidence>
<dbReference type="GO" id="GO:0005524">
    <property type="term" value="F:ATP binding"/>
    <property type="evidence" value="ECO:0007669"/>
    <property type="project" value="UniProtKB-KW"/>
</dbReference>
<feature type="region of interest" description="Interaction with tRNA" evidence="9">
    <location>
        <begin position="159"/>
        <end position="161"/>
    </location>
</feature>
<dbReference type="InterPro" id="IPR046885">
    <property type="entry name" value="MnmA-like_C"/>
</dbReference>
<dbReference type="InterPro" id="IPR046884">
    <property type="entry name" value="MnmA-like_central"/>
</dbReference>
<dbReference type="GO" id="GO:0002143">
    <property type="term" value="P:tRNA wobble position uridine thiolation"/>
    <property type="evidence" value="ECO:0007669"/>
    <property type="project" value="TreeGrafter"/>
</dbReference>
<dbReference type="Gene3D" id="2.40.30.10">
    <property type="entry name" value="Translation factors"/>
    <property type="match status" value="1"/>
</dbReference>
<dbReference type="NCBIfam" id="NF001138">
    <property type="entry name" value="PRK00143.1"/>
    <property type="match status" value="1"/>
</dbReference>
<name>A0A346E0S6_9FLAO</name>
<organism evidence="12 13">
    <name type="scientific">Candidatus Karelsulcia muelleri</name>
    <dbReference type="NCBI Taxonomy" id="336810"/>
    <lineage>
        <taxon>Bacteria</taxon>
        <taxon>Pseudomonadati</taxon>
        <taxon>Bacteroidota</taxon>
        <taxon>Flavobacteriia</taxon>
        <taxon>Flavobacteriales</taxon>
        <taxon>Candidatus Karelsulcia</taxon>
    </lineage>
</organism>
<keyword evidence="4 9" id="KW-0547">Nucleotide-binding</keyword>
<evidence type="ECO:0000259" key="10">
    <source>
        <dbReference type="Pfam" id="PF20258"/>
    </source>
</evidence>
<evidence type="ECO:0000256" key="6">
    <source>
        <dbReference type="ARBA" id="ARBA00022884"/>
    </source>
</evidence>
<evidence type="ECO:0000256" key="1">
    <source>
        <dbReference type="ARBA" id="ARBA00022555"/>
    </source>
</evidence>
<evidence type="ECO:0000256" key="5">
    <source>
        <dbReference type="ARBA" id="ARBA00022840"/>
    </source>
</evidence>
<evidence type="ECO:0000256" key="8">
    <source>
        <dbReference type="ARBA" id="ARBA00051542"/>
    </source>
</evidence>
<protein>
    <recommendedName>
        <fullName evidence="9">tRNA-specific 2-thiouridylase MnmA</fullName>
        <ecNumber evidence="9">2.8.1.13</ecNumber>
    </recommendedName>
</protein>
<dbReference type="SUPFAM" id="SSF52402">
    <property type="entry name" value="Adenine nucleotide alpha hydrolases-like"/>
    <property type="match status" value="1"/>
</dbReference>
<dbReference type="InterPro" id="IPR014729">
    <property type="entry name" value="Rossmann-like_a/b/a_fold"/>
</dbReference>
<dbReference type="InterPro" id="IPR004506">
    <property type="entry name" value="MnmA-like"/>
</dbReference>
<feature type="active site" description="Cysteine persulfide intermediate" evidence="9">
    <location>
        <position position="209"/>
    </location>
</feature>
<dbReference type="Pfam" id="PF20259">
    <property type="entry name" value="tRNA_Me_trans_M"/>
    <property type="match status" value="1"/>
</dbReference>